<accession>A0ABN8HS31</accession>
<organism evidence="1 2">
    <name type="scientific">Iphiclides podalirius</name>
    <name type="common">scarce swallowtail</name>
    <dbReference type="NCBI Taxonomy" id="110791"/>
    <lineage>
        <taxon>Eukaryota</taxon>
        <taxon>Metazoa</taxon>
        <taxon>Ecdysozoa</taxon>
        <taxon>Arthropoda</taxon>
        <taxon>Hexapoda</taxon>
        <taxon>Insecta</taxon>
        <taxon>Pterygota</taxon>
        <taxon>Neoptera</taxon>
        <taxon>Endopterygota</taxon>
        <taxon>Lepidoptera</taxon>
        <taxon>Glossata</taxon>
        <taxon>Ditrysia</taxon>
        <taxon>Papilionoidea</taxon>
        <taxon>Papilionidae</taxon>
        <taxon>Papilioninae</taxon>
        <taxon>Iphiclides</taxon>
    </lineage>
</organism>
<protein>
    <submittedName>
        <fullName evidence="1">Uncharacterized protein</fullName>
    </submittedName>
</protein>
<keyword evidence="2" id="KW-1185">Reference proteome</keyword>
<reference evidence="1" key="1">
    <citation type="submission" date="2022-03" db="EMBL/GenBank/DDBJ databases">
        <authorList>
            <person name="Martin H S."/>
        </authorList>
    </citation>
    <scope>NUCLEOTIDE SEQUENCE</scope>
</reference>
<evidence type="ECO:0000313" key="2">
    <source>
        <dbReference type="Proteomes" id="UP000837857"/>
    </source>
</evidence>
<dbReference type="EMBL" id="OW152822">
    <property type="protein sequence ID" value="CAH2037086.1"/>
    <property type="molecule type" value="Genomic_DNA"/>
</dbReference>
<name>A0ABN8HS31_9NEOP</name>
<gene>
    <name evidence="1" type="ORF">IPOD504_LOCUS1013</name>
</gene>
<evidence type="ECO:0000313" key="1">
    <source>
        <dbReference type="EMBL" id="CAH2037086.1"/>
    </source>
</evidence>
<proteinExistence type="predicted"/>
<dbReference type="Proteomes" id="UP000837857">
    <property type="component" value="Chromosome 10"/>
</dbReference>
<sequence length="80" mass="8934">MTDLPCPPRPIGSVRPDAAARFDVIGTIGYIELLIFQRASLNVTRPVQALFSLHWLLIQHKEGGQPPQMMARGRSKRPLT</sequence>
<feature type="non-terminal residue" evidence="1">
    <location>
        <position position="80"/>
    </location>
</feature>